<keyword evidence="1" id="KW-0812">Transmembrane</keyword>
<reference evidence="3" key="1">
    <citation type="submission" date="2020-10" db="EMBL/GenBank/DDBJ databases">
        <title>Microbiome of the Black Sea water column analyzed by genome centric metagenomics.</title>
        <authorList>
            <person name="Cabello-Yeves P.J."/>
            <person name="Callieri C."/>
            <person name="Picazo A."/>
            <person name="Mehrshad M."/>
            <person name="Haro-Moreno J.M."/>
            <person name="Roda-Garcia J."/>
            <person name="Dzembekova N."/>
            <person name="Slabakova V."/>
            <person name="Slabakova N."/>
            <person name="Moncheva S."/>
            <person name="Rodriguez-Valera F."/>
        </authorList>
    </citation>
    <scope>NUCLEOTIDE SEQUENCE</scope>
    <source>
        <strain evidence="3">BS307-5m-G49</strain>
    </source>
</reference>
<dbReference type="AlphaFoldDB" id="A0A937I3V9"/>
<keyword evidence="1" id="KW-0472">Membrane</keyword>
<dbReference type="PRINTS" id="PR00050">
    <property type="entry name" value="COLDSHOCK"/>
</dbReference>
<sequence length="122" mass="14285">MVSFLFAYAYFWFVENQSFSQAFQGNLVFLTLFFFLGIYTSSMIIVYGKQIKRRIRREKGQIKWFDPSKGYGFVERDKGGDLFIHFASVEIKDRKLLKESTRVSYVVTNGLKGPQAKDIRII</sequence>
<dbReference type="Pfam" id="PF00313">
    <property type="entry name" value="CSD"/>
    <property type="match status" value="1"/>
</dbReference>
<dbReference type="InterPro" id="IPR012340">
    <property type="entry name" value="NA-bd_OB-fold"/>
</dbReference>
<gene>
    <name evidence="3" type="ORF">ISQ63_00450</name>
</gene>
<evidence type="ECO:0000256" key="1">
    <source>
        <dbReference type="SAM" id="Phobius"/>
    </source>
</evidence>
<evidence type="ECO:0000313" key="4">
    <source>
        <dbReference type="Proteomes" id="UP000744438"/>
    </source>
</evidence>
<comment type="caution">
    <text evidence="3">The sequence shown here is derived from an EMBL/GenBank/DDBJ whole genome shotgun (WGS) entry which is preliminary data.</text>
</comment>
<dbReference type="GO" id="GO:0003676">
    <property type="term" value="F:nucleic acid binding"/>
    <property type="evidence" value="ECO:0007669"/>
    <property type="project" value="InterPro"/>
</dbReference>
<dbReference type="EMBL" id="JADHQC010000001">
    <property type="protein sequence ID" value="MBL6811333.1"/>
    <property type="molecule type" value="Genomic_DNA"/>
</dbReference>
<dbReference type="PROSITE" id="PS51857">
    <property type="entry name" value="CSD_2"/>
    <property type="match status" value="1"/>
</dbReference>
<proteinExistence type="predicted"/>
<dbReference type="SMART" id="SM00357">
    <property type="entry name" value="CSP"/>
    <property type="match status" value="1"/>
</dbReference>
<evidence type="ECO:0000259" key="2">
    <source>
        <dbReference type="PROSITE" id="PS51857"/>
    </source>
</evidence>
<feature type="domain" description="CSD" evidence="2">
    <location>
        <begin position="57"/>
        <end position="121"/>
    </location>
</feature>
<dbReference type="InterPro" id="IPR002059">
    <property type="entry name" value="CSP_DNA-bd"/>
</dbReference>
<dbReference type="InterPro" id="IPR011129">
    <property type="entry name" value="CSD"/>
</dbReference>
<dbReference type="Gene3D" id="2.40.50.140">
    <property type="entry name" value="Nucleic acid-binding proteins"/>
    <property type="match status" value="1"/>
</dbReference>
<keyword evidence="1" id="KW-1133">Transmembrane helix</keyword>
<feature type="transmembrane region" description="Helical" evidence="1">
    <location>
        <begin position="27"/>
        <end position="47"/>
    </location>
</feature>
<dbReference type="CDD" id="cd04458">
    <property type="entry name" value="CSP_CDS"/>
    <property type="match status" value="1"/>
</dbReference>
<accession>A0A937I3V9</accession>
<dbReference type="SUPFAM" id="SSF50249">
    <property type="entry name" value="Nucleic acid-binding proteins"/>
    <property type="match status" value="1"/>
</dbReference>
<dbReference type="Proteomes" id="UP000744438">
    <property type="component" value="Unassembled WGS sequence"/>
</dbReference>
<dbReference type="GO" id="GO:0005829">
    <property type="term" value="C:cytosol"/>
    <property type="evidence" value="ECO:0007669"/>
    <property type="project" value="UniProtKB-ARBA"/>
</dbReference>
<evidence type="ECO:0000313" key="3">
    <source>
        <dbReference type="EMBL" id="MBL6811333.1"/>
    </source>
</evidence>
<protein>
    <submittedName>
        <fullName evidence="3">Cold-shock protein</fullName>
    </submittedName>
</protein>
<organism evidence="3 4">
    <name type="scientific">SAR86 cluster bacterium</name>
    <dbReference type="NCBI Taxonomy" id="2030880"/>
    <lineage>
        <taxon>Bacteria</taxon>
        <taxon>Pseudomonadati</taxon>
        <taxon>Pseudomonadota</taxon>
        <taxon>Gammaproteobacteria</taxon>
        <taxon>SAR86 cluster</taxon>
    </lineage>
</organism>
<name>A0A937I3V9_9GAMM</name>